<dbReference type="RefSeq" id="WP_086597450.1">
    <property type="nucleotide sequence ID" value="NZ_MTSE01000056.1"/>
</dbReference>
<keyword evidence="3" id="KW-1185">Reference proteome</keyword>
<gene>
    <name evidence="2" type="ORF">BXP70_28180</name>
</gene>
<organism evidence="2 3">
    <name type="scientific">Hymenobacter crusticola</name>
    <dbReference type="NCBI Taxonomy" id="1770526"/>
    <lineage>
        <taxon>Bacteria</taxon>
        <taxon>Pseudomonadati</taxon>
        <taxon>Bacteroidota</taxon>
        <taxon>Cytophagia</taxon>
        <taxon>Cytophagales</taxon>
        <taxon>Hymenobacteraceae</taxon>
        <taxon>Hymenobacter</taxon>
    </lineage>
</organism>
<name>A0A2C9ZUX4_9BACT</name>
<dbReference type="AlphaFoldDB" id="A0A2C9ZUX4"/>
<reference evidence="2 3" key="1">
    <citation type="submission" date="2017-01" db="EMBL/GenBank/DDBJ databases">
        <title>A new Hymenobacter.</title>
        <authorList>
            <person name="Liang Y."/>
            <person name="Feng F."/>
        </authorList>
    </citation>
    <scope>NUCLEOTIDE SEQUENCE [LARGE SCALE GENOMIC DNA]</scope>
    <source>
        <strain evidence="2">MIMBbqt21</strain>
    </source>
</reference>
<evidence type="ECO:0000313" key="2">
    <source>
        <dbReference type="EMBL" id="OUJ68030.1"/>
    </source>
</evidence>
<dbReference type="EMBL" id="MTSE01000056">
    <property type="protein sequence ID" value="OUJ68030.1"/>
    <property type="molecule type" value="Genomic_DNA"/>
</dbReference>
<feature type="coiled-coil region" evidence="1">
    <location>
        <begin position="145"/>
        <end position="172"/>
    </location>
</feature>
<evidence type="ECO:0000256" key="1">
    <source>
        <dbReference type="SAM" id="Coils"/>
    </source>
</evidence>
<evidence type="ECO:0000313" key="3">
    <source>
        <dbReference type="Proteomes" id="UP000194873"/>
    </source>
</evidence>
<proteinExistence type="predicted"/>
<accession>A0A2C9ZUX4</accession>
<dbReference type="OrthoDB" id="888083at2"/>
<sequence length="450" mass="52577">MEERYEFLEKRNNAVKNASREAYYDIYQEWPSEEELEENWRNDWPYHTANMTQEERRSFLDKMTEGVEKHSSKYLYSQQFFTYFIERIKGLPLPTIGEELDWWGHHEYFGVRQLNTAVDYTYAAEIIVDYLAGNQDINQQHRLRLEKAQLWLEKHANEHAAAEQEVNQFKLVSVDELYSVTFPKQFYDAILRLSTEKMLHALEQEYRLRLSVAGCQELIEIIKDRAVGIMQDVRIQKVLDWINHRLAIVSDTRKRIPLRIKGTTQTKEFTPAHAERVLAMPNPSWELAEGDISSIIPQGVSLPNDEVESAKAIQQDLATENDPEEDNFYRDFYDGLTGDYKDQPDKLNWLLGKDGLSLYYKPVNKPAPGQKSEEWAALFWALKEAGCLVKRMSPVTAERLIKATFPEAKVSISAIQRMRKKILSKPAFETWENYAQYYNQAAKLLGIKLD</sequence>
<protein>
    <submittedName>
        <fullName evidence="2">Uncharacterized protein</fullName>
    </submittedName>
</protein>
<keyword evidence="1" id="KW-0175">Coiled coil</keyword>
<comment type="caution">
    <text evidence="2">The sequence shown here is derived from an EMBL/GenBank/DDBJ whole genome shotgun (WGS) entry which is preliminary data.</text>
</comment>
<dbReference type="Proteomes" id="UP000194873">
    <property type="component" value="Unassembled WGS sequence"/>
</dbReference>